<evidence type="ECO:0000259" key="1">
    <source>
        <dbReference type="Pfam" id="PF19266"/>
    </source>
</evidence>
<name>A0AAW9QKZ7_9CHRO</name>
<dbReference type="InterPro" id="IPR045361">
    <property type="entry name" value="CIS_tube_prot_N"/>
</dbReference>
<comment type="caution">
    <text evidence="2">The sequence shown here is derived from an EMBL/GenBank/DDBJ whole genome shotgun (WGS) entry which is preliminary data.</text>
</comment>
<keyword evidence="3" id="KW-1185">Reference proteome</keyword>
<dbReference type="AlphaFoldDB" id="A0AAW9QKZ7"/>
<protein>
    <recommendedName>
        <fullName evidence="1">Contractile injection system tube protein N-terminal domain-containing protein</fullName>
    </recommendedName>
</protein>
<sequence length="222" mass="24864">MSDRGQLKKLRIQAFEKPDYSGQPKAEFSAYVNPSEITLSYEIEYDSAQGAGTTNSRMTFKKAKPGDLSLTFFLDGTGANGTKIDVQEEIAKFQSVTGYNGEIHRPNYLKVMWGTLQVKRCVLKSASIAYKLFQPDGIPLRAIITANFTDNSDDKTRQAMARDRSPDLTRVHLVKAGETLPGLCYEIYGDPDYYLDVARANRLDNFQKLAPGSKIFFPPLEK</sequence>
<dbReference type="EMBL" id="JBAFSM010000017">
    <property type="protein sequence ID" value="MEG3437615.1"/>
    <property type="molecule type" value="Genomic_DNA"/>
</dbReference>
<proteinExistence type="predicted"/>
<evidence type="ECO:0000313" key="2">
    <source>
        <dbReference type="EMBL" id="MEG3437615.1"/>
    </source>
</evidence>
<organism evidence="2 3">
    <name type="scientific">Pannus brasiliensis CCIBt3594</name>
    <dbReference type="NCBI Taxonomy" id="1427578"/>
    <lineage>
        <taxon>Bacteria</taxon>
        <taxon>Bacillati</taxon>
        <taxon>Cyanobacteriota</taxon>
        <taxon>Cyanophyceae</taxon>
        <taxon>Oscillatoriophycideae</taxon>
        <taxon>Chroococcales</taxon>
        <taxon>Microcystaceae</taxon>
        <taxon>Pannus</taxon>
    </lineage>
</organism>
<dbReference type="Pfam" id="PF19266">
    <property type="entry name" value="CIS_tube"/>
    <property type="match status" value="1"/>
</dbReference>
<dbReference type="Proteomes" id="UP001328733">
    <property type="component" value="Unassembled WGS sequence"/>
</dbReference>
<accession>A0AAW9QKZ7</accession>
<reference evidence="2 3" key="1">
    <citation type="submission" date="2024-01" db="EMBL/GenBank/DDBJ databases">
        <title>Genomic insights into the taxonomy and metabolism of the cyanobacterium Pannus brasiliensis CCIBt3594.</title>
        <authorList>
            <person name="Machado M."/>
            <person name="Botero N.B."/>
            <person name="Andreote A.P.D."/>
            <person name="Feitosa A.M.T."/>
            <person name="Popin R."/>
            <person name="Sivonen K."/>
            <person name="Fiore M.F."/>
        </authorList>
    </citation>
    <scope>NUCLEOTIDE SEQUENCE [LARGE SCALE GENOMIC DNA]</scope>
    <source>
        <strain evidence="2 3">CCIBt3594</strain>
    </source>
</reference>
<dbReference type="RefSeq" id="WP_332865094.1">
    <property type="nucleotide sequence ID" value="NZ_JBAFSM010000017.1"/>
</dbReference>
<feature type="domain" description="Contractile injection system tube protein N-terminal" evidence="1">
    <location>
        <begin position="6"/>
        <end position="158"/>
    </location>
</feature>
<gene>
    <name evidence="2" type="ORF">V0288_10840</name>
</gene>
<evidence type="ECO:0000313" key="3">
    <source>
        <dbReference type="Proteomes" id="UP001328733"/>
    </source>
</evidence>